<dbReference type="GO" id="GO:0006950">
    <property type="term" value="P:response to stress"/>
    <property type="evidence" value="ECO:0007669"/>
    <property type="project" value="UniProtKB-ARBA"/>
</dbReference>
<dbReference type="EMBL" id="UAUF01000008">
    <property type="protein sequence ID" value="SPZ02954.1"/>
    <property type="molecule type" value="Genomic_DNA"/>
</dbReference>
<evidence type="ECO:0000256" key="2">
    <source>
        <dbReference type="PIRNR" id="PIRNR036893"/>
    </source>
</evidence>
<dbReference type="GO" id="GO:0009279">
    <property type="term" value="C:cell outer membrane"/>
    <property type="evidence" value="ECO:0007669"/>
    <property type="project" value="UniProtKB-SubCell"/>
</dbReference>
<reference evidence="5 8" key="2">
    <citation type="submission" date="2020-10" db="EMBL/GenBank/DDBJ databases">
        <title>Genome sequences of Pseudomonas isolates.</title>
        <authorList>
            <person name="Wessels L."/>
            <person name="Reich F."/>
            <person name="Hammerl J."/>
        </authorList>
    </citation>
    <scope>NUCLEOTIDE SEQUENCE [LARGE SCALE GENOMIC DNA]</scope>
    <source>
        <strain evidence="5 8">20-MO00624-0</strain>
    </source>
</reference>
<dbReference type="PRINTS" id="PR01171">
    <property type="entry name" value="BCTLIPOCALIN"/>
</dbReference>
<dbReference type="SUPFAM" id="SSF50814">
    <property type="entry name" value="Lipocalins"/>
    <property type="match status" value="1"/>
</dbReference>
<accession>A0A2X2C6H6</accession>
<proteinExistence type="inferred from homology"/>
<dbReference type="Proteomes" id="UP000626180">
    <property type="component" value="Unassembled WGS sequence"/>
</dbReference>
<dbReference type="Pfam" id="PF08212">
    <property type="entry name" value="Lipocalin_2"/>
    <property type="match status" value="1"/>
</dbReference>
<evidence type="ECO:0000259" key="4">
    <source>
        <dbReference type="Pfam" id="PF08212"/>
    </source>
</evidence>
<comment type="similarity">
    <text evidence="1 2">Belongs to the calycin superfamily. Lipocalin family.</text>
</comment>
<keyword evidence="8" id="KW-1185">Reference proteome</keyword>
<evidence type="ECO:0000313" key="8">
    <source>
        <dbReference type="Proteomes" id="UP000626180"/>
    </source>
</evidence>
<name>A0A2X2C6H6_PSELU</name>
<keyword evidence="2" id="KW-0732">Signal</keyword>
<protein>
    <recommendedName>
        <fullName evidence="2">Outer membrane lipoprotein Blc</fullName>
    </recommendedName>
</protein>
<dbReference type="PIRSF" id="PIRSF036893">
    <property type="entry name" value="Lipocalin_ApoD"/>
    <property type="match status" value="1"/>
</dbReference>
<keyword evidence="2" id="KW-0998">Cell outer membrane</keyword>
<dbReference type="InterPro" id="IPR022271">
    <property type="entry name" value="Lipocalin_ApoD"/>
</dbReference>
<reference evidence="6 7" key="1">
    <citation type="submission" date="2018-06" db="EMBL/GenBank/DDBJ databases">
        <authorList>
            <consortium name="Pathogen Informatics"/>
            <person name="Doyle S."/>
        </authorList>
    </citation>
    <scope>NUCLEOTIDE SEQUENCE [LARGE SCALE GENOMIC DNA]</scope>
    <source>
        <strain evidence="6 7">NCTC11842</strain>
    </source>
</reference>
<dbReference type="EMBL" id="JADMCD010000001">
    <property type="protein sequence ID" value="MBF8639689.1"/>
    <property type="molecule type" value="Genomic_DNA"/>
</dbReference>
<comment type="subunit">
    <text evidence="2">Homodimer.</text>
</comment>
<feature type="lipid moiety-binding region" description="S-diacylglycerol cysteine" evidence="3">
    <location>
        <position position="20"/>
    </location>
</feature>
<dbReference type="PANTHER" id="PTHR10612">
    <property type="entry name" value="APOLIPOPROTEIN D"/>
    <property type="match status" value="1"/>
</dbReference>
<dbReference type="InterPro" id="IPR012674">
    <property type="entry name" value="Calycin"/>
</dbReference>
<dbReference type="CDD" id="cd19438">
    <property type="entry name" value="lipocalin_Blc-like"/>
    <property type="match status" value="1"/>
</dbReference>
<dbReference type="Proteomes" id="UP000250443">
    <property type="component" value="Unassembled WGS sequence"/>
</dbReference>
<dbReference type="Gene3D" id="2.40.128.20">
    <property type="match status" value="1"/>
</dbReference>
<dbReference type="GO" id="GO:0008289">
    <property type="term" value="F:lipid binding"/>
    <property type="evidence" value="ECO:0007669"/>
    <property type="project" value="UniProtKB-UniRule"/>
</dbReference>
<sequence length="185" mass="20755">MKTSTKLLLLAGAAGLLVACASSTKTPPPETVGSLDLKRYQGTWYEQARLPMFFQRSCVQSEAHYHLRDDGNVAVLNRCLTNSGDWDQATGVASPMKPGVTDRLEVRFDTWFSGVFPNIAKGPYWVFYIDPEYHNAVVGSPDRKYLWFLSRSAEITQQQRDTFLGIAKAKGFDTSRLVWRGQPSN</sequence>
<gene>
    <name evidence="6" type="primary">blc</name>
    <name evidence="5" type="ORF">IRZ65_03185</name>
    <name evidence="6" type="ORF">NCTC11842_00924</name>
</gene>
<keyword evidence="3" id="KW-0564">Palmitate</keyword>
<comment type="subcellular location">
    <subcellularLocation>
        <location evidence="2">Cell outer membrane</location>
    </subcellularLocation>
</comment>
<feature type="domain" description="Lipocalin/cytosolic fatty-acid binding" evidence="4">
    <location>
        <begin position="35"/>
        <end position="181"/>
    </location>
</feature>
<evidence type="ECO:0000256" key="1">
    <source>
        <dbReference type="ARBA" id="ARBA00006889"/>
    </source>
</evidence>
<feature type="lipid moiety-binding region" description="N-palmitoyl cysteine" evidence="3">
    <location>
        <position position="20"/>
    </location>
</feature>
<feature type="signal peptide" evidence="2">
    <location>
        <begin position="1"/>
        <end position="21"/>
    </location>
</feature>
<dbReference type="InterPro" id="IPR002446">
    <property type="entry name" value="Lipocalin_bac"/>
</dbReference>
<evidence type="ECO:0000313" key="7">
    <source>
        <dbReference type="Proteomes" id="UP000250443"/>
    </source>
</evidence>
<dbReference type="PANTHER" id="PTHR10612:SF34">
    <property type="entry name" value="APOLIPOPROTEIN D"/>
    <property type="match status" value="1"/>
</dbReference>
<dbReference type="InterPro" id="IPR000566">
    <property type="entry name" value="Lipocln_cytosolic_FA-bd_dom"/>
</dbReference>
<evidence type="ECO:0000313" key="5">
    <source>
        <dbReference type="EMBL" id="MBF8639689.1"/>
    </source>
</evidence>
<feature type="chain" id="PRO_5015802345" description="Outer membrane lipoprotein Blc" evidence="2">
    <location>
        <begin position="22"/>
        <end position="185"/>
    </location>
</feature>
<dbReference type="PROSITE" id="PS51257">
    <property type="entry name" value="PROKAR_LIPOPROTEIN"/>
    <property type="match status" value="1"/>
</dbReference>
<keyword evidence="2" id="KW-0446">Lipid-binding</keyword>
<comment type="function">
    <text evidence="2">Involved in the storage or transport of lipids necessary for membrane maintenance under stressful conditions. Displays a binding preference for lysophospholipids.</text>
</comment>
<dbReference type="RefSeq" id="WP_010797002.1">
    <property type="nucleotide sequence ID" value="NZ_CP069262.1"/>
</dbReference>
<dbReference type="AlphaFoldDB" id="A0A2X2C6H6"/>
<evidence type="ECO:0000256" key="3">
    <source>
        <dbReference type="PIRSR" id="PIRSR036893-52"/>
    </source>
</evidence>
<keyword evidence="2" id="KW-0472">Membrane</keyword>
<evidence type="ECO:0000313" key="6">
    <source>
        <dbReference type="EMBL" id="SPZ02954.1"/>
    </source>
</evidence>
<dbReference type="InterPro" id="IPR047202">
    <property type="entry name" value="Lipocalin_Blc-like_dom"/>
</dbReference>
<keyword evidence="2 3" id="KW-0449">Lipoprotein</keyword>
<organism evidence="6 7">
    <name type="scientific">Pseudomonas luteola</name>
    <dbReference type="NCBI Taxonomy" id="47886"/>
    <lineage>
        <taxon>Bacteria</taxon>
        <taxon>Pseudomonadati</taxon>
        <taxon>Pseudomonadota</taxon>
        <taxon>Gammaproteobacteria</taxon>
        <taxon>Pseudomonadales</taxon>
        <taxon>Pseudomonadaceae</taxon>
        <taxon>Pseudomonas</taxon>
    </lineage>
</organism>